<protein>
    <submittedName>
        <fullName evidence="1">Uncharacterized protein</fullName>
    </submittedName>
</protein>
<dbReference type="EMBL" id="HBJA01137475">
    <property type="protein sequence ID" value="CAE0835940.1"/>
    <property type="molecule type" value="Transcribed_RNA"/>
</dbReference>
<accession>A0A7S4GG02</accession>
<dbReference type="AlphaFoldDB" id="A0A7S4GG02"/>
<proteinExistence type="predicted"/>
<evidence type="ECO:0000313" key="1">
    <source>
        <dbReference type="EMBL" id="CAE0835940.1"/>
    </source>
</evidence>
<name>A0A7S4GG02_9EUGL</name>
<gene>
    <name evidence="1" type="ORF">EGYM00163_LOCUS47294</name>
</gene>
<organism evidence="1">
    <name type="scientific">Eutreptiella gymnastica</name>
    <dbReference type="NCBI Taxonomy" id="73025"/>
    <lineage>
        <taxon>Eukaryota</taxon>
        <taxon>Discoba</taxon>
        <taxon>Euglenozoa</taxon>
        <taxon>Euglenida</taxon>
        <taxon>Spirocuta</taxon>
        <taxon>Euglenophyceae</taxon>
        <taxon>Eutreptiales</taxon>
        <taxon>Eutreptiaceae</taxon>
        <taxon>Eutreptiella</taxon>
    </lineage>
</organism>
<sequence>MVDVFPELVTGKDGNLNSLIHGGDDKKIRQEFALFFYVWRIHPLVSGSNFVHIIGLATSLQRTDHVHCSVLACVRQVWKDAFKRCVDMVFQHFPGGERSVFHVL</sequence>
<reference evidence="1" key="1">
    <citation type="submission" date="2021-01" db="EMBL/GenBank/DDBJ databases">
        <authorList>
            <person name="Corre E."/>
            <person name="Pelletier E."/>
            <person name="Niang G."/>
            <person name="Scheremetjew M."/>
            <person name="Finn R."/>
            <person name="Kale V."/>
            <person name="Holt S."/>
            <person name="Cochrane G."/>
            <person name="Meng A."/>
            <person name="Brown T."/>
            <person name="Cohen L."/>
        </authorList>
    </citation>
    <scope>NUCLEOTIDE SEQUENCE</scope>
    <source>
        <strain evidence="1">CCMP1594</strain>
    </source>
</reference>